<dbReference type="RefSeq" id="WP_227017135.1">
    <property type="nucleotide sequence ID" value="NZ_JAGSND010000002.1"/>
</dbReference>
<gene>
    <name evidence="1" type="ORF">KCX82_03875</name>
</gene>
<protein>
    <submittedName>
        <fullName evidence="1">C_GCAxxG_C_C family protein</fullName>
    </submittedName>
</protein>
<dbReference type="EMBL" id="JAGSND010000002">
    <property type="protein sequence ID" value="MBR0597002.1"/>
    <property type="molecule type" value="Genomic_DNA"/>
</dbReference>
<evidence type="ECO:0000313" key="1">
    <source>
        <dbReference type="EMBL" id="MBR0597002.1"/>
    </source>
</evidence>
<keyword evidence="2" id="KW-1185">Reference proteome</keyword>
<organism evidence="1 2">
    <name type="scientific">Sinanaerobacter chloroacetimidivorans</name>
    <dbReference type="NCBI Taxonomy" id="2818044"/>
    <lineage>
        <taxon>Bacteria</taxon>
        <taxon>Bacillati</taxon>
        <taxon>Bacillota</taxon>
        <taxon>Clostridia</taxon>
        <taxon>Peptostreptococcales</taxon>
        <taxon>Anaerovoracaceae</taxon>
        <taxon>Sinanaerobacter</taxon>
    </lineage>
</organism>
<proteinExistence type="predicted"/>
<reference evidence="1" key="1">
    <citation type="submission" date="2021-04" db="EMBL/GenBank/DDBJ databases">
        <title>Sinoanaerobacter chloroacetimidivorans sp. nov., an obligate anaerobic bacterium isolated from anaerobic sludge.</title>
        <authorList>
            <person name="Bao Y."/>
        </authorList>
    </citation>
    <scope>NUCLEOTIDE SEQUENCE</scope>
    <source>
        <strain evidence="1">BAD-6</strain>
    </source>
</reference>
<reference evidence="1" key="2">
    <citation type="submission" date="2021-04" db="EMBL/GenBank/DDBJ databases">
        <authorList>
            <person name="Liu J."/>
        </authorList>
    </citation>
    <scope>NUCLEOTIDE SEQUENCE</scope>
    <source>
        <strain evidence="1">BAD-6</strain>
    </source>
</reference>
<comment type="caution">
    <text evidence="1">The sequence shown here is derived from an EMBL/GenBank/DDBJ whole genome shotgun (WGS) entry which is preliminary data.</text>
</comment>
<evidence type="ECO:0000313" key="2">
    <source>
        <dbReference type="Proteomes" id="UP000675664"/>
    </source>
</evidence>
<name>A0A8J7VXP9_9FIRM</name>
<sequence>MDDEYITWFEELFQSTECIDIIGVCRFFDDDGNTDYMIKCGDVLLKSYEKVREILENHNHEFGNRDKSEV</sequence>
<dbReference type="AlphaFoldDB" id="A0A8J7VXP9"/>
<accession>A0A8J7VXP9</accession>
<dbReference type="Proteomes" id="UP000675664">
    <property type="component" value="Unassembled WGS sequence"/>
</dbReference>